<name>A0A9W5LKL5_9BACI</name>
<reference evidence="1 2" key="1">
    <citation type="journal article" date="2014" name="Syst. Appl. Microbiol.">
        <title>Genomic insights into the taxonomic status of the three subspecies of Bacillus subtilis.</title>
        <authorList>
            <person name="Yi H."/>
            <person name="Chun J."/>
            <person name="Cha C.J."/>
        </authorList>
    </citation>
    <scope>NUCLEOTIDE SEQUENCE [LARGE SCALE GENOMIC DNA]</scope>
    <source>
        <strain evidence="1 2">KCTC 13429</strain>
    </source>
</reference>
<protein>
    <submittedName>
        <fullName evidence="1">Uncharacterized protein</fullName>
    </submittedName>
</protein>
<evidence type="ECO:0000313" key="1">
    <source>
        <dbReference type="EMBL" id="ELS62484.1"/>
    </source>
</evidence>
<organism evidence="1 2">
    <name type="scientific">Bacillus inaquosorum KCTC 13429</name>
    <dbReference type="NCBI Taxonomy" id="1236548"/>
    <lineage>
        <taxon>Bacteria</taxon>
        <taxon>Bacillati</taxon>
        <taxon>Bacillota</taxon>
        <taxon>Bacilli</taxon>
        <taxon>Bacillales</taxon>
        <taxon>Bacillaceae</taxon>
        <taxon>Bacillus</taxon>
    </lineage>
</organism>
<evidence type="ECO:0000313" key="2">
    <source>
        <dbReference type="Proteomes" id="UP000011182"/>
    </source>
</evidence>
<dbReference type="EMBL" id="AMXN01000002">
    <property type="protein sequence ID" value="ELS62484.1"/>
    <property type="molecule type" value="Genomic_DNA"/>
</dbReference>
<proteinExistence type="predicted"/>
<dbReference type="Proteomes" id="UP000011182">
    <property type="component" value="Unassembled WGS sequence"/>
</dbReference>
<sequence>MFCVLLLVGWYRDNQSSLRVNEGAFFILIKKGALSHDKLT</sequence>
<accession>A0A9W5LKL5</accession>
<dbReference type="AlphaFoldDB" id="A0A9W5LKL5"/>
<comment type="caution">
    <text evidence="1">The sequence shown here is derived from an EMBL/GenBank/DDBJ whole genome shotgun (WGS) entry which is preliminary data.</text>
</comment>
<keyword evidence="2" id="KW-1185">Reference proteome</keyword>
<gene>
    <name evidence="1" type="ORF">BSI_15630</name>
</gene>